<feature type="active site" description="Charge relay system" evidence="5">
    <location>
        <position position="153"/>
    </location>
</feature>
<keyword evidence="4 5" id="KW-0720">Serine protease</keyword>
<keyword evidence="3 5" id="KW-0378">Hydrolase</keyword>
<evidence type="ECO:0000256" key="4">
    <source>
        <dbReference type="ARBA" id="ARBA00022825"/>
    </source>
</evidence>
<reference evidence="9" key="1">
    <citation type="journal article" date="2014" name="Genome Biol. Evol.">
        <title>Pangenome evidence for extensive interdomain horizontal transfer affecting lineage core and shell genes in uncultured planktonic thaumarchaeota and euryarchaeota.</title>
        <authorList>
            <person name="Deschamps P."/>
            <person name="Zivanovic Y."/>
            <person name="Moreira D."/>
            <person name="Rodriguez-Valera F."/>
            <person name="Lopez-Garcia P."/>
        </authorList>
    </citation>
    <scope>NUCLEOTIDE SEQUENCE</scope>
</reference>
<dbReference type="InterPro" id="IPR036852">
    <property type="entry name" value="Peptidase_S8/S53_dom_sf"/>
</dbReference>
<evidence type="ECO:0000313" key="9">
    <source>
        <dbReference type="EMBL" id="AIE94248.1"/>
    </source>
</evidence>
<dbReference type="PROSITE" id="PS00136">
    <property type="entry name" value="SUBTILASE_ASP"/>
    <property type="match status" value="1"/>
</dbReference>
<feature type="domain" description="Peptidase S8/S53" evidence="8">
    <location>
        <begin position="107"/>
        <end position="353"/>
    </location>
</feature>
<dbReference type="InterPro" id="IPR015500">
    <property type="entry name" value="Peptidase_S8_subtilisin-rel"/>
</dbReference>
<evidence type="ECO:0000256" key="3">
    <source>
        <dbReference type="ARBA" id="ARBA00022801"/>
    </source>
</evidence>
<evidence type="ECO:0000256" key="6">
    <source>
        <dbReference type="SAM" id="MobiDB-lite"/>
    </source>
</evidence>
<feature type="active site" description="Charge relay system" evidence="5">
    <location>
        <position position="116"/>
    </location>
</feature>
<feature type="active site" description="Charge relay system" evidence="5">
    <location>
        <position position="332"/>
    </location>
</feature>
<dbReference type="InterPro" id="IPR000209">
    <property type="entry name" value="Peptidase_S8/S53_dom"/>
</dbReference>
<comment type="similarity">
    <text evidence="1 5">Belongs to the peptidase S8 family.</text>
</comment>
<dbReference type="PANTHER" id="PTHR43806:SF11">
    <property type="entry name" value="CEREVISIN-RELATED"/>
    <property type="match status" value="1"/>
</dbReference>
<evidence type="ECO:0000256" key="1">
    <source>
        <dbReference type="ARBA" id="ARBA00011073"/>
    </source>
</evidence>
<feature type="region of interest" description="Disordered" evidence="6">
    <location>
        <begin position="1"/>
        <end position="31"/>
    </location>
</feature>
<sequence>MQPKDNLELLPEPEEPRMLTTIDSDAPGYPGEAYGITDEEAKELRWPATPISKILWPWGAITFAVGTVFLLVVMPYINAYLAPVLPESEWAYKSTGIRELQDSGLTGEGVRVCMVDTGIDLEHPDFENLSLAAFRDFYEGQHDDIRDIGEEFHGTMMAGLLVADGKYYGAAPGVDLSIALALSPAGTSGQEDRVAQAIRWCRITQGADIISLSLGSDPGTGMGIQSETVMAVQEALDAGIFVVAAAGNTGDDDSIGDVSTPANLEGVIAVGASSRNGNIWSASAEGSPLDPYTGENRSYPNQKPEVSAPGVLLFSTVSAEISPPYAYSSGTSDSTVLVTGALALILELHGEALAGDDGSFDSTEMAIVKRTLASSCDKQATGASPHDPKGGYGLLDAVQWASEIAYELNLDV</sequence>
<dbReference type="GO" id="GO:0004252">
    <property type="term" value="F:serine-type endopeptidase activity"/>
    <property type="evidence" value="ECO:0007669"/>
    <property type="project" value="UniProtKB-UniRule"/>
</dbReference>
<keyword evidence="7" id="KW-0472">Membrane</keyword>
<organism evidence="9">
    <name type="scientific">uncultured marine group II/III euryarchaeote AD1000_44_D07</name>
    <dbReference type="NCBI Taxonomy" id="1457775"/>
    <lineage>
        <taxon>Archaea</taxon>
        <taxon>Methanobacteriati</taxon>
        <taxon>Methanobacteriota</taxon>
        <taxon>environmental samples</taxon>
    </lineage>
</organism>
<proteinExistence type="inferred from homology"/>
<dbReference type="PRINTS" id="PR00723">
    <property type="entry name" value="SUBTILISIN"/>
</dbReference>
<dbReference type="SUPFAM" id="SSF52743">
    <property type="entry name" value="Subtilisin-like"/>
    <property type="match status" value="1"/>
</dbReference>
<dbReference type="EMBL" id="KF900418">
    <property type="protein sequence ID" value="AIE94248.1"/>
    <property type="molecule type" value="Genomic_DNA"/>
</dbReference>
<feature type="transmembrane region" description="Helical" evidence="7">
    <location>
        <begin position="55"/>
        <end position="77"/>
    </location>
</feature>
<name>A0A075FSD0_9EURY</name>
<dbReference type="PROSITE" id="PS51892">
    <property type="entry name" value="SUBTILASE"/>
    <property type="match status" value="1"/>
</dbReference>
<dbReference type="Gene3D" id="3.40.50.200">
    <property type="entry name" value="Peptidase S8/S53 domain"/>
    <property type="match status" value="1"/>
</dbReference>
<keyword evidence="7" id="KW-0812">Transmembrane</keyword>
<dbReference type="InterPro" id="IPR023827">
    <property type="entry name" value="Peptidase_S8_Asp-AS"/>
</dbReference>
<accession>A0A075FSD0</accession>
<dbReference type="AlphaFoldDB" id="A0A075FSD0"/>
<evidence type="ECO:0000256" key="5">
    <source>
        <dbReference type="PROSITE-ProRule" id="PRU01240"/>
    </source>
</evidence>
<dbReference type="Pfam" id="PF00082">
    <property type="entry name" value="Peptidase_S8"/>
    <property type="match status" value="1"/>
</dbReference>
<evidence type="ECO:0000256" key="7">
    <source>
        <dbReference type="SAM" id="Phobius"/>
    </source>
</evidence>
<keyword evidence="7" id="KW-1133">Transmembrane helix</keyword>
<evidence type="ECO:0000256" key="2">
    <source>
        <dbReference type="ARBA" id="ARBA00022670"/>
    </source>
</evidence>
<dbReference type="InterPro" id="IPR050131">
    <property type="entry name" value="Peptidase_S8_subtilisin-like"/>
</dbReference>
<keyword evidence="2 5" id="KW-0645">Protease</keyword>
<protein>
    <submittedName>
        <fullName evidence="9">Subtilisin-like serine protease</fullName>
    </submittedName>
</protein>
<evidence type="ECO:0000259" key="8">
    <source>
        <dbReference type="Pfam" id="PF00082"/>
    </source>
</evidence>
<dbReference type="PANTHER" id="PTHR43806">
    <property type="entry name" value="PEPTIDASE S8"/>
    <property type="match status" value="1"/>
</dbReference>
<dbReference type="GO" id="GO:0006508">
    <property type="term" value="P:proteolysis"/>
    <property type="evidence" value="ECO:0007669"/>
    <property type="project" value="UniProtKB-KW"/>
</dbReference>